<dbReference type="PROSITE" id="PS01124">
    <property type="entry name" value="HTH_ARAC_FAMILY_2"/>
    <property type="match status" value="1"/>
</dbReference>
<evidence type="ECO:0000259" key="4">
    <source>
        <dbReference type="PROSITE" id="PS01124"/>
    </source>
</evidence>
<dbReference type="InterPro" id="IPR009057">
    <property type="entry name" value="Homeodomain-like_sf"/>
</dbReference>
<dbReference type="InterPro" id="IPR037923">
    <property type="entry name" value="HTH-like"/>
</dbReference>
<feature type="domain" description="HTH araC/xylS-type" evidence="4">
    <location>
        <begin position="174"/>
        <end position="271"/>
    </location>
</feature>
<dbReference type="EMBL" id="SVCM01000196">
    <property type="protein sequence ID" value="MBE6061790.1"/>
    <property type="molecule type" value="Genomic_DNA"/>
</dbReference>
<evidence type="ECO:0000313" key="5">
    <source>
        <dbReference type="EMBL" id="MBE6061790.1"/>
    </source>
</evidence>
<dbReference type="InterPro" id="IPR014710">
    <property type="entry name" value="RmlC-like_jellyroll"/>
</dbReference>
<comment type="caution">
    <text evidence="5">The sequence shown here is derived from an EMBL/GenBank/DDBJ whole genome shotgun (WGS) entry which is preliminary data.</text>
</comment>
<evidence type="ECO:0000313" key="6">
    <source>
        <dbReference type="Proteomes" id="UP000768462"/>
    </source>
</evidence>
<dbReference type="Pfam" id="PF12833">
    <property type="entry name" value="HTH_18"/>
    <property type="match status" value="1"/>
</dbReference>
<dbReference type="Pfam" id="PF02311">
    <property type="entry name" value="AraC_binding"/>
    <property type="match status" value="1"/>
</dbReference>
<dbReference type="Gene3D" id="2.60.120.10">
    <property type="entry name" value="Jelly Rolls"/>
    <property type="match status" value="1"/>
</dbReference>
<name>A0A927WAW5_9CLOT</name>
<dbReference type="GO" id="GO:0043565">
    <property type="term" value="F:sequence-specific DNA binding"/>
    <property type="evidence" value="ECO:0007669"/>
    <property type="project" value="InterPro"/>
</dbReference>
<dbReference type="SMART" id="SM00342">
    <property type="entry name" value="HTH_ARAC"/>
    <property type="match status" value="1"/>
</dbReference>
<accession>A0A927WAW5</accession>
<keyword evidence="1" id="KW-0805">Transcription regulation</keyword>
<dbReference type="GO" id="GO:0003700">
    <property type="term" value="F:DNA-binding transcription factor activity"/>
    <property type="evidence" value="ECO:0007669"/>
    <property type="project" value="InterPro"/>
</dbReference>
<evidence type="ECO:0000256" key="2">
    <source>
        <dbReference type="ARBA" id="ARBA00023125"/>
    </source>
</evidence>
<dbReference type="SUPFAM" id="SSF51215">
    <property type="entry name" value="Regulatory protein AraC"/>
    <property type="match status" value="1"/>
</dbReference>
<reference evidence="5" key="1">
    <citation type="submission" date="2019-04" db="EMBL/GenBank/DDBJ databases">
        <title>Evolution of Biomass-Degrading Anaerobic Consortia Revealed by Metagenomics.</title>
        <authorList>
            <person name="Peng X."/>
        </authorList>
    </citation>
    <scope>NUCLEOTIDE SEQUENCE</scope>
    <source>
        <strain evidence="5">SIG254</strain>
    </source>
</reference>
<keyword evidence="2" id="KW-0238">DNA-binding</keyword>
<dbReference type="PANTHER" id="PTHR43280">
    <property type="entry name" value="ARAC-FAMILY TRANSCRIPTIONAL REGULATOR"/>
    <property type="match status" value="1"/>
</dbReference>
<dbReference type="InterPro" id="IPR018060">
    <property type="entry name" value="HTH_AraC"/>
</dbReference>
<dbReference type="InterPro" id="IPR003313">
    <property type="entry name" value="AraC-bd"/>
</dbReference>
<dbReference type="PANTHER" id="PTHR43280:SF2">
    <property type="entry name" value="HTH-TYPE TRANSCRIPTIONAL REGULATOR EXSA"/>
    <property type="match status" value="1"/>
</dbReference>
<evidence type="ECO:0000256" key="1">
    <source>
        <dbReference type="ARBA" id="ARBA00023015"/>
    </source>
</evidence>
<evidence type="ECO:0000256" key="3">
    <source>
        <dbReference type="ARBA" id="ARBA00023163"/>
    </source>
</evidence>
<proteinExistence type="predicted"/>
<protein>
    <submittedName>
        <fullName evidence="5">AraC family transcriptional regulator</fullName>
    </submittedName>
</protein>
<dbReference type="SUPFAM" id="SSF46689">
    <property type="entry name" value="Homeodomain-like"/>
    <property type="match status" value="2"/>
</dbReference>
<organism evidence="5 6">
    <name type="scientific">Clostridium sulfidigenes</name>
    <dbReference type="NCBI Taxonomy" id="318464"/>
    <lineage>
        <taxon>Bacteria</taxon>
        <taxon>Bacillati</taxon>
        <taxon>Bacillota</taxon>
        <taxon>Clostridia</taxon>
        <taxon>Eubacteriales</taxon>
        <taxon>Clostridiaceae</taxon>
        <taxon>Clostridium</taxon>
    </lineage>
</organism>
<dbReference type="AlphaFoldDB" id="A0A927WAW5"/>
<gene>
    <name evidence="5" type="ORF">E7215_16745</name>
</gene>
<dbReference type="Proteomes" id="UP000768462">
    <property type="component" value="Unassembled WGS sequence"/>
</dbReference>
<sequence length="291" mass="33962">MEVMDIIKEFSIQLKEHSSWNMHKLHFHDYLEFMLVLSDDGEFFLQKNICEIKQNTLFIINSSTLHRTVNTSNLQHFKRYVLHISPMLLSQISTPRTNFASMISDPFYCIPLTPAQSEHIINLSEQLISLPKDNFGADVRCKIVLLEFILEAMSAAANRPPVVEMTNGDYNRILPVLQYIEDHFTEQISLEDLSKYFSINKYHLCHMFKSVTSFSIFEYIIQKRILKARELLRSPISVQEAGELAGFQTNSYFIRTFHKYTGISPRKYAQQYIQSENSTLVDMKKSQKLIK</sequence>
<keyword evidence="3" id="KW-0804">Transcription</keyword>
<dbReference type="Gene3D" id="1.10.10.60">
    <property type="entry name" value="Homeodomain-like"/>
    <property type="match status" value="2"/>
</dbReference>